<feature type="compositionally biased region" description="Basic and acidic residues" evidence="1">
    <location>
        <begin position="1290"/>
        <end position="1299"/>
    </location>
</feature>
<feature type="compositionally biased region" description="Polar residues" evidence="1">
    <location>
        <begin position="128"/>
        <end position="139"/>
    </location>
</feature>
<feature type="compositionally biased region" description="Polar residues" evidence="1">
    <location>
        <begin position="1235"/>
        <end position="1249"/>
    </location>
</feature>
<dbReference type="PANTHER" id="PTHR15087">
    <property type="entry name" value="PROTEIN NPAT"/>
    <property type="match status" value="1"/>
</dbReference>
<evidence type="ECO:0000313" key="4">
    <source>
        <dbReference type="Proteomes" id="UP001221898"/>
    </source>
</evidence>
<feature type="compositionally biased region" description="Basic and acidic residues" evidence="1">
    <location>
        <begin position="1101"/>
        <end position="1123"/>
    </location>
</feature>
<proteinExistence type="predicted"/>
<evidence type="ECO:0000313" key="3">
    <source>
        <dbReference type="EMBL" id="KAJ8394700.1"/>
    </source>
</evidence>
<feature type="compositionally biased region" description="Polar residues" evidence="1">
    <location>
        <begin position="367"/>
        <end position="393"/>
    </location>
</feature>
<dbReference type="GO" id="GO:0005634">
    <property type="term" value="C:nucleus"/>
    <property type="evidence" value="ECO:0007669"/>
    <property type="project" value="TreeGrafter"/>
</dbReference>
<feature type="compositionally biased region" description="Low complexity" evidence="1">
    <location>
        <begin position="1089"/>
        <end position="1100"/>
    </location>
</feature>
<feature type="region of interest" description="Disordered" evidence="1">
    <location>
        <begin position="898"/>
        <end position="1339"/>
    </location>
</feature>
<feature type="region of interest" description="Disordered" evidence="1">
    <location>
        <begin position="128"/>
        <end position="158"/>
    </location>
</feature>
<dbReference type="EMBL" id="JAINUG010000123">
    <property type="protein sequence ID" value="KAJ8394700.1"/>
    <property type="molecule type" value="Genomic_DNA"/>
</dbReference>
<protein>
    <recommendedName>
        <fullName evidence="2">Protein NPAT C-terminal domain-containing protein</fullName>
    </recommendedName>
</protein>
<feature type="domain" description="Protein NPAT C-terminal" evidence="2">
    <location>
        <begin position="1238"/>
        <end position="1436"/>
    </location>
</feature>
<feature type="compositionally biased region" description="Polar residues" evidence="1">
    <location>
        <begin position="613"/>
        <end position="628"/>
    </location>
</feature>
<feature type="compositionally biased region" description="Polar residues" evidence="1">
    <location>
        <begin position="531"/>
        <end position="559"/>
    </location>
</feature>
<comment type="caution">
    <text evidence="3">The sequence shown here is derived from an EMBL/GenBank/DDBJ whole genome shotgun (WGS) entry which is preliminary data.</text>
</comment>
<name>A0AAD7S2I0_9TELE</name>
<dbReference type="InterPro" id="IPR006594">
    <property type="entry name" value="LisH"/>
</dbReference>
<dbReference type="Proteomes" id="UP001221898">
    <property type="component" value="Unassembled WGS sequence"/>
</dbReference>
<feature type="compositionally biased region" description="Low complexity" evidence="1">
    <location>
        <begin position="991"/>
        <end position="1004"/>
    </location>
</feature>
<reference evidence="3" key="1">
    <citation type="journal article" date="2023" name="Science">
        <title>Genome structures resolve the early diversification of teleost fishes.</title>
        <authorList>
            <person name="Parey E."/>
            <person name="Louis A."/>
            <person name="Montfort J."/>
            <person name="Bouchez O."/>
            <person name="Roques C."/>
            <person name="Iampietro C."/>
            <person name="Lluch J."/>
            <person name="Castinel A."/>
            <person name="Donnadieu C."/>
            <person name="Desvignes T."/>
            <person name="Floi Bucao C."/>
            <person name="Jouanno E."/>
            <person name="Wen M."/>
            <person name="Mejri S."/>
            <person name="Dirks R."/>
            <person name="Jansen H."/>
            <person name="Henkel C."/>
            <person name="Chen W.J."/>
            <person name="Zahm M."/>
            <person name="Cabau C."/>
            <person name="Klopp C."/>
            <person name="Thompson A.W."/>
            <person name="Robinson-Rechavi M."/>
            <person name="Braasch I."/>
            <person name="Lecointre G."/>
            <person name="Bobe J."/>
            <person name="Postlethwait J.H."/>
            <person name="Berthelot C."/>
            <person name="Roest Crollius H."/>
            <person name="Guiguen Y."/>
        </authorList>
    </citation>
    <scope>NUCLEOTIDE SEQUENCE</scope>
    <source>
        <strain evidence="3">NC1722</strain>
    </source>
</reference>
<feature type="region of interest" description="Disordered" evidence="1">
    <location>
        <begin position="360"/>
        <end position="559"/>
    </location>
</feature>
<organism evidence="3 4">
    <name type="scientific">Aldrovandia affinis</name>
    <dbReference type="NCBI Taxonomy" id="143900"/>
    <lineage>
        <taxon>Eukaryota</taxon>
        <taxon>Metazoa</taxon>
        <taxon>Chordata</taxon>
        <taxon>Craniata</taxon>
        <taxon>Vertebrata</taxon>
        <taxon>Euteleostomi</taxon>
        <taxon>Actinopterygii</taxon>
        <taxon>Neopterygii</taxon>
        <taxon>Teleostei</taxon>
        <taxon>Notacanthiformes</taxon>
        <taxon>Halosauridae</taxon>
        <taxon>Aldrovandia</taxon>
    </lineage>
</organism>
<dbReference type="InterPro" id="IPR031442">
    <property type="entry name" value="NPAT_C"/>
</dbReference>
<feature type="domain" description="Protein NPAT C-terminal" evidence="2">
    <location>
        <begin position="700"/>
        <end position="1119"/>
    </location>
</feature>
<sequence>MLLPSDIARLVLGYLQQEGLRATTQAFILESPNLKEYAEHNTDDGAIPACVFSLFGKNLTTILNEYVAVKAKESCQETQVPAMMSSLWKKLDFTLNQIKSMQNSPAVYQNQRLRTRNGIVNMRGQRMLSSSARSPNASLLSIPPPSSNYDSSPLATPQGMLGHSTPVCYSSLQTRPSPLCVSQPPIHDGNRLVINVNRDSPLQIVVPDRRINSGPLSPGRRKCDSPRRRGGGLCGPSGTGRAAAPSSGPIPDQQSESHQEGVTENFPQMVIENAREKILNDKSLQEKLAENINKILGSDINPQSSKQVLCSTVMPDQSIDEILGLQGEIHMSNDAIRDILEQTESDPAFQALFDLFDYGKDKDSEGESQGDTSLSNTAQESDDAGSSPQTEDPVTSHKEPTSGAEVSSRTLRTRSMQDNKSKKARKTAHPPSNTSKGSAAPNPSRPANEVSQGKRAGSQMKAKTKASVSSDRKSSTPQSRASGSAAKDSDPTEGQDVLSPVLPQEDTSMEVNEPTETAVLPITPIHPLVLQTDNQENPQTSNDSGGKTTSPSASDTASVLASAVVCAQKPPDTSQGARLTEGHTLGVQAKVSQFKGAAESPGASLPLCPAPSQHVSPPRHQQLSSSEPGPSPAQPDGQTPINSESTPSGTAPPAAPSMPLHSHGVPNAHLREPDPSKIVSLKIIVSDEPDDQSGDLALSQAVSSITGERLPTIILSSPVKSPAKGHPGAGSSITQEETVQAVCCLQGADLNAGKVGEAVLEENLQVSLAGELTQESGYIQLVSGTTSYGGSSNYFIVTDSASVGQQSKVMVFPGCTPLGQASPTSHVLATPPRPVISVGQDVSQTYSPGSTLFISSPSQPMLQSMMVPVSVVGQNSVGKFTVVQNQLMQVTSPAVKTLTKVKPKPKLAPKDRATSGKGSTSSTDLSKKASDPNSKQLSAALKPQTVRTVVASQPPEATVQHPPPETASEGQSPVPPSSPHPHRRVLCFDVSAQNPNPASSPSQAKETLSPPMGLTGTSAAPISASCGQQTRKETLSAQAPGSTKLRAIQPAILRGSRTLDGRMRPEKEKCADKRKPSETAKEPEKSTAEQSSSPPSSVSEPEAKHLSTSSRKDAAQLEPSKRRSESRRKSHQSEKRDDEGAGSTLGIKPVASDHKMTSKCTGAGKQAEERRESVQKSKEARPERRSSSESLLHVTANKENEMERGGGGEQPLVSATAQGESAPTVTASLPAPTMQGGSSRAPSMTSPLTKQAAEMLQDIQGQNPTATPTKKPGFGCPGLPLPRTPCSGPHPEDPPDCLRSRVGQRPWRDSEGTPRHLPPPATPDIPTCSPASEAGSENSINMAAHTLMILSRAAIARTGTPLKDSVRQQGAPTPATPKGKKRKLAEPIASPTTKKEPQHSGSVGSKKKAKKQKMMLDSFPDDLDVDKFLSSLHYDE</sequence>
<dbReference type="PROSITE" id="PS50896">
    <property type="entry name" value="LISH"/>
    <property type="match status" value="1"/>
</dbReference>
<feature type="region of interest" description="Disordered" evidence="1">
    <location>
        <begin position="206"/>
        <end position="263"/>
    </location>
</feature>
<dbReference type="InterPro" id="IPR052850">
    <property type="entry name" value="NPAT_LisH"/>
</dbReference>
<feature type="compositionally biased region" description="Polar residues" evidence="1">
    <location>
        <begin position="404"/>
        <end position="414"/>
    </location>
</feature>
<dbReference type="Pfam" id="PF15712">
    <property type="entry name" value="NPAT_C"/>
    <property type="match status" value="2"/>
</dbReference>
<feature type="compositionally biased region" description="Polar residues" evidence="1">
    <location>
        <begin position="1213"/>
        <end position="1227"/>
    </location>
</feature>
<feature type="region of interest" description="Disordered" evidence="1">
    <location>
        <begin position="596"/>
        <end position="673"/>
    </location>
</feature>
<dbReference type="GO" id="GO:0003712">
    <property type="term" value="F:transcription coregulator activity"/>
    <property type="evidence" value="ECO:0007669"/>
    <property type="project" value="TreeGrafter"/>
</dbReference>
<dbReference type="PANTHER" id="PTHR15087:SF14">
    <property type="entry name" value="PROTEIN NPAT"/>
    <property type="match status" value="1"/>
</dbReference>
<evidence type="ECO:0000256" key="1">
    <source>
        <dbReference type="SAM" id="MobiDB-lite"/>
    </source>
</evidence>
<accession>A0AAD7S2I0</accession>
<feature type="compositionally biased region" description="Basic and acidic residues" evidence="1">
    <location>
        <begin position="1166"/>
        <end position="1187"/>
    </location>
</feature>
<gene>
    <name evidence="3" type="ORF">AAFF_G00043000</name>
</gene>
<feature type="compositionally biased region" description="Basic and acidic residues" evidence="1">
    <location>
        <begin position="1057"/>
        <end position="1087"/>
    </location>
</feature>
<keyword evidence="4" id="KW-1185">Reference proteome</keyword>
<feature type="compositionally biased region" description="Polar residues" evidence="1">
    <location>
        <begin position="1015"/>
        <end position="1041"/>
    </location>
</feature>
<evidence type="ECO:0000259" key="2">
    <source>
        <dbReference type="Pfam" id="PF15712"/>
    </source>
</evidence>
<feature type="compositionally biased region" description="Basic and acidic residues" evidence="1">
    <location>
        <begin position="1196"/>
        <end position="1206"/>
    </location>
</feature>
<feature type="compositionally biased region" description="Polar residues" evidence="1">
    <location>
        <begin position="1259"/>
        <end position="1268"/>
    </location>
</feature>
<feature type="region of interest" description="Disordered" evidence="1">
    <location>
        <begin position="1360"/>
        <end position="1420"/>
    </location>
</feature>